<gene>
    <name evidence="2" type="ORF">BZG36_00839</name>
</gene>
<dbReference type="InterPro" id="IPR009724">
    <property type="entry name" value="TMEM70"/>
</dbReference>
<dbReference type="AlphaFoldDB" id="A0A261Y6J7"/>
<feature type="transmembrane region" description="Helical" evidence="1">
    <location>
        <begin position="33"/>
        <end position="52"/>
    </location>
</feature>
<dbReference type="EMBL" id="MVBO01000005">
    <property type="protein sequence ID" value="OZJ06208.1"/>
    <property type="molecule type" value="Genomic_DNA"/>
</dbReference>
<dbReference type="OrthoDB" id="5386199at2759"/>
<sequence length="192" mass="21035">MAFSTLVRHASTSKGPQVIYQGPLATVARRLKLFSISSLGLSAGMSPLIYVIDVPIPMVARTVLVGAALFTSMASTGLIHWVMSPYVSKMTADDASKPETINLHTYSMTARELVTTVPVSALQPSTRIFTSWMVSDPSRAKGMLAKSGKAMKPKHMFYVHPELCQEDPLKSLVNRIETQATHKEDNSFTQHL</sequence>
<dbReference type="InterPro" id="IPR045325">
    <property type="entry name" value="TMEM70/TMEM186/TMEM223"/>
</dbReference>
<dbReference type="PANTHER" id="PTHR13281:SF0">
    <property type="entry name" value="TRANSMEMBRANE PROTEIN 70, MITOCHONDRIAL"/>
    <property type="match status" value="1"/>
</dbReference>
<feature type="transmembrane region" description="Helical" evidence="1">
    <location>
        <begin position="58"/>
        <end position="82"/>
    </location>
</feature>
<keyword evidence="1" id="KW-1133">Transmembrane helix</keyword>
<keyword evidence="1" id="KW-0472">Membrane</keyword>
<proteinExistence type="predicted"/>
<evidence type="ECO:0000313" key="3">
    <source>
        <dbReference type="Proteomes" id="UP000242875"/>
    </source>
</evidence>
<keyword evidence="3" id="KW-1185">Reference proteome</keyword>
<name>A0A261Y6J7_9FUNG</name>
<dbReference type="PANTHER" id="PTHR13281">
    <property type="entry name" value="TRANSMEMBRANE PROTEIN 70, MITOCHONDRIAL"/>
    <property type="match status" value="1"/>
</dbReference>
<comment type="caution">
    <text evidence="2">The sequence shown here is derived from an EMBL/GenBank/DDBJ whole genome shotgun (WGS) entry which is preliminary data.</text>
</comment>
<reference evidence="2 3" key="1">
    <citation type="journal article" date="2017" name="Mycologia">
        <title>Bifiguratus adelaidae, gen. et sp. nov., a new member of Mucoromycotina in endophytic and soil-dwelling habitats.</title>
        <authorList>
            <person name="Torres-Cruz T.J."/>
            <person name="Billingsley Tobias T.L."/>
            <person name="Almatruk M."/>
            <person name="Hesse C."/>
            <person name="Kuske C.R."/>
            <person name="Desiro A."/>
            <person name="Benucci G.M."/>
            <person name="Bonito G."/>
            <person name="Stajich J.E."/>
            <person name="Dunlap C."/>
            <person name="Arnold A.E."/>
            <person name="Porras-Alfaro A."/>
        </authorList>
    </citation>
    <scope>NUCLEOTIDE SEQUENCE [LARGE SCALE GENOMIC DNA]</scope>
    <source>
        <strain evidence="2 3">AZ0501</strain>
    </source>
</reference>
<accession>A0A261Y6J7</accession>
<evidence type="ECO:0000313" key="2">
    <source>
        <dbReference type="EMBL" id="OZJ06208.1"/>
    </source>
</evidence>
<protein>
    <submittedName>
        <fullName evidence="2">Uncharacterized protein</fullName>
    </submittedName>
</protein>
<organism evidence="2 3">
    <name type="scientific">Bifiguratus adelaidae</name>
    <dbReference type="NCBI Taxonomy" id="1938954"/>
    <lineage>
        <taxon>Eukaryota</taxon>
        <taxon>Fungi</taxon>
        <taxon>Fungi incertae sedis</taxon>
        <taxon>Mucoromycota</taxon>
        <taxon>Mucoromycotina</taxon>
        <taxon>Endogonomycetes</taxon>
        <taxon>Endogonales</taxon>
        <taxon>Endogonales incertae sedis</taxon>
        <taxon>Bifiguratus</taxon>
    </lineage>
</organism>
<dbReference type="GO" id="GO:0033615">
    <property type="term" value="P:mitochondrial proton-transporting ATP synthase complex assembly"/>
    <property type="evidence" value="ECO:0007669"/>
    <property type="project" value="TreeGrafter"/>
</dbReference>
<evidence type="ECO:0000256" key="1">
    <source>
        <dbReference type="SAM" id="Phobius"/>
    </source>
</evidence>
<keyword evidence="1" id="KW-0812">Transmembrane</keyword>
<dbReference type="Pfam" id="PF06979">
    <property type="entry name" value="TMEM70"/>
    <property type="match status" value="1"/>
</dbReference>
<dbReference type="Proteomes" id="UP000242875">
    <property type="component" value="Unassembled WGS sequence"/>
</dbReference>
<dbReference type="GO" id="GO:0031966">
    <property type="term" value="C:mitochondrial membrane"/>
    <property type="evidence" value="ECO:0007669"/>
    <property type="project" value="TreeGrafter"/>
</dbReference>